<protein>
    <submittedName>
        <fullName evidence="2">N-acetylmuramoyl-L-alanine amidase</fullName>
    </submittedName>
</protein>
<reference evidence="2" key="2">
    <citation type="journal article" date="2021" name="PeerJ">
        <title>Extensive microbial diversity within the chicken gut microbiome revealed by metagenomics and culture.</title>
        <authorList>
            <person name="Gilroy R."/>
            <person name="Ravi A."/>
            <person name="Getino M."/>
            <person name="Pursley I."/>
            <person name="Horton D.L."/>
            <person name="Alikhan N.F."/>
            <person name="Baker D."/>
            <person name="Gharbi K."/>
            <person name="Hall N."/>
            <person name="Watson M."/>
            <person name="Adriaenssens E.M."/>
            <person name="Foster-Nyarko E."/>
            <person name="Jarju S."/>
            <person name="Secka A."/>
            <person name="Antonio M."/>
            <person name="Oren A."/>
            <person name="Chaudhuri R.R."/>
            <person name="La Ragione R."/>
            <person name="Hildebrand F."/>
            <person name="Pallen M.J."/>
        </authorList>
    </citation>
    <scope>NUCLEOTIDE SEQUENCE</scope>
    <source>
        <strain evidence="2">CHK190-19873</strain>
    </source>
</reference>
<organism evidence="2 3">
    <name type="scientific">Candidatus Limivivens intestinipullorum</name>
    <dbReference type="NCBI Taxonomy" id="2840858"/>
    <lineage>
        <taxon>Bacteria</taxon>
        <taxon>Bacillati</taxon>
        <taxon>Bacillota</taxon>
        <taxon>Clostridia</taxon>
        <taxon>Lachnospirales</taxon>
        <taxon>Lachnospiraceae</taxon>
        <taxon>Lachnospiraceae incertae sedis</taxon>
        <taxon>Candidatus Limivivens</taxon>
    </lineage>
</organism>
<dbReference type="SMART" id="SM00646">
    <property type="entry name" value="Ami_3"/>
    <property type="match status" value="1"/>
</dbReference>
<comment type="caution">
    <text evidence="2">The sequence shown here is derived from an EMBL/GenBank/DDBJ whole genome shotgun (WGS) entry which is preliminary data.</text>
</comment>
<evidence type="ECO:0000313" key="2">
    <source>
        <dbReference type="EMBL" id="HIS30451.1"/>
    </source>
</evidence>
<dbReference type="Pfam" id="PF01520">
    <property type="entry name" value="Amidase_3"/>
    <property type="match status" value="1"/>
</dbReference>
<sequence length="263" mass="28699">MKIYLSPSDQTGNLYSAGNTNEAVVCRKIAQAAGADLERNGYEVMIGAEGTTYQQRTAQSNAWGADVHMPIHTNAGGGDGTVVFAYPASVDNKYVQGVYRSVAAVTPGADDGVRAVTNLYEINNSRGVCVYLECEFHDNPKLAQWIIDHTGELGEAIAKGCCSADGRVYAGPDESFVPGGRYRLLVDNYIRTEPSGGYRKYKDLTASAKRKVVKLSGSRVKLKKGNVVEALEVFRKPDGDIWIRIKNGWLCAVHRGVYRLEKI</sequence>
<evidence type="ECO:0000259" key="1">
    <source>
        <dbReference type="SMART" id="SM00646"/>
    </source>
</evidence>
<accession>A0A9D1JIT0</accession>
<dbReference type="SUPFAM" id="SSF53187">
    <property type="entry name" value="Zn-dependent exopeptidases"/>
    <property type="match status" value="1"/>
</dbReference>
<proteinExistence type="predicted"/>
<dbReference type="GO" id="GO:0009253">
    <property type="term" value="P:peptidoglycan catabolic process"/>
    <property type="evidence" value="ECO:0007669"/>
    <property type="project" value="InterPro"/>
</dbReference>
<feature type="domain" description="MurNAc-LAA" evidence="1">
    <location>
        <begin position="57"/>
        <end position="162"/>
    </location>
</feature>
<evidence type="ECO:0000313" key="3">
    <source>
        <dbReference type="Proteomes" id="UP000823935"/>
    </source>
</evidence>
<name>A0A9D1JIT0_9FIRM</name>
<dbReference type="InterPro" id="IPR002508">
    <property type="entry name" value="MurNAc-LAA_cat"/>
</dbReference>
<dbReference type="GO" id="GO:0008745">
    <property type="term" value="F:N-acetylmuramoyl-L-alanine amidase activity"/>
    <property type="evidence" value="ECO:0007669"/>
    <property type="project" value="InterPro"/>
</dbReference>
<dbReference type="Proteomes" id="UP000823935">
    <property type="component" value="Unassembled WGS sequence"/>
</dbReference>
<dbReference type="Gene3D" id="3.40.630.40">
    <property type="entry name" value="Zn-dependent exopeptidases"/>
    <property type="match status" value="1"/>
</dbReference>
<reference evidence="2" key="1">
    <citation type="submission" date="2020-10" db="EMBL/GenBank/DDBJ databases">
        <authorList>
            <person name="Gilroy R."/>
        </authorList>
    </citation>
    <scope>NUCLEOTIDE SEQUENCE</scope>
    <source>
        <strain evidence="2">CHK190-19873</strain>
    </source>
</reference>
<dbReference type="EMBL" id="DVIQ01000018">
    <property type="protein sequence ID" value="HIS30451.1"/>
    <property type="molecule type" value="Genomic_DNA"/>
</dbReference>
<gene>
    <name evidence="2" type="ORF">IAB44_02730</name>
</gene>
<dbReference type="CDD" id="cd02696">
    <property type="entry name" value="MurNAc-LAA"/>
    <property type="match status" value="1"/>
</dbReference>
<dbReference type="AlphaFoldDB" id="A0A9D1JIT0"/>